<reference evidence="2 3" key="1">
    <citation type="submission" date="2024-05" db="EMBL/GenBank/DDBJ databases">
        <title>A high-quality chromosomal-level genome assembly of Topmouth culter (Culter alburnus).</title>
        <authorList>
            <person name="Zhao H."/>
        </authorList>
    </citation>
    <scope>NUCLEOTIDE SEQUENCE [LARGE SCALE GENOMIC DNA]</scope>
    <source>
        <strain evidence="2">CATC2023</strain>
        <tissue evidence="2">Muscle</tissue>
    </source>
</reference>
<sequence length="59" mass="6823">MAQSQVPGMGPYASVCSQPSDLSSEHLLHQRETEVREDNRRRERETNVQTLRRLSLPNM</sequence>
<evidence type="ECO:0000313" key="2">
    <source>
        <dbReference type="EMBL" id="KAK9963273.1"/>
    </source>
</evidence>
<feature type="compositionally biased region" description="Polar residues" evidence="1">
    <location>
        <begin position="49"/>
        <end position="59"/>
    </location>
</feature>
<keyword evidence="3" id="KW-1185">Reference proteome</keyword>
<dbReference type="EMBL" id="JAWDJR010000014">
    <property type="protein sequence ID" value="KAK9963273.1"/>
    <property type="molecule type" value="Genomic_DNA"/>
</dbReference>
<dbReference type="Proteomes" id="UP001479290">
    <property type="component" value="Unassembled WGS sequence"/>
</dbReference>
<name>A0AAW1ZQX7_CULAL</name>
<organism evidence="2 3">
    <name type="scientific">Culter alburnus</name>
    <name type="common">Topmouth culter</name>
    <dbReference type="NCBI Taxonomy" id="194366"/>
    <lineage>
        <taxon>Eukaryota</taxon>
        <taxon>Metazoa</taxon>
        <taxon>Chordata</taxon>
        <taxon>Craniata</taxon>
        <taxon>Vertebrata</taxon>
        <taxon>Euteleostomi</taxon>
        <taxon>Actinopterygii</taxon>
        <taxon>Neopterygii</taxon>
        <taxon>Teleostei</taxon>
        <taxon>Ostariophysi</taxon>
        <taxon>Cypriniformes</taxon>
        <taxon>Xenocyprididae</taxon>
        <taxon>Xenocypridinae</taxon>
        <taxon>Culter</taxon>
    </lineage>
</organism>
<accession>A0AAW1ZQX7</accession>
<evidence type="ECO:0000313" key="3">
    <source>
        <dbReference type="Proteomes" id="UP001479290"/>
    </source>
</evidence>
<feature type="compositionally biased region" description="Basic and acidic residues" evidence="1">
    <location>
        <begin position="23"/>
        <end position="46"/>
    </location>
</feature>
<protein>
    <submittedName>
        <fullName evidence="2">Uncharacterized protein</fullName>
    </submittedName>
</protein>
<comment type="caution">
    <text evidence="2">The sequence shown here is derived from an EMBL/GenBank/DDBJ whole genome shotgun (WGS) entry which is preliminary data.</text>
</comment>
<dbReference type="AlphaFoldDB" id="A0AAW1ZQX7"/>
<gene>
    <name evidence="2" type="ORF">ABG768_006472</name>
</gene>
<feature type="region of interest" description="Disordered" evidence="1">
    <location>
        <begin position="1"/>
        <end position="59"/>
    </location>
</feature>
<evidence type="ECO:0000256" key="1">
    <source>
        <dbReference type="SAM" id="MobiDB-lite"/>
    </source>
</evidence>
<proteinExistence type="predicted"/>